<dbReference type="PROSITE" id="PS50109">
    <property type="entry name" value="HIS_KIN"/>
    <property type="match status" value="1"/>
</dbReference>
<dbReference type="SMART" id="SM00086">
    <property type="entry name" value="PAC"/>
    <property type="match status" value="3"/>
</dbReference>
<dbReference type="InterPro" id="IPR003661">
    <property type="entry name" value="HisK_dim/P_dom"/>
</dbReference>
<keyword evidence="11" id="KW-1185">Reference proteome</keyword>
<evidence type="ECO:0000256" key="1">
    <source>
        <dbReference type="ARBA" id="ARBA00000085"/>
    </source>
</evidence>
<evidence type="ECO:0000313" key="11">
    <source>
        <dbReference type="Proteomes" id="UP000045545"/>
    </source>
</evidence>
<dbReference type="InterPro" id="IPR000700">
    <property type="entry name" value="PAS-assoc_C"/>
</dbReference>
<feature type="domain" description="PAC" evidence="9">
    <location>
        <begin position="358"/>
        <end position="409"/>
    </location>
</feature>
<dbReference type="InterPro" id="IPR035965">
    <property type="entry name" value="PAS-like_dom_sf"/>
</dbReference>
<evidence type="ECO:0000313" key="10">
    <source>
        <dbReference type="EMBL" id="CFX29491.1"/>
    </source>
</evidence>
<dbReference type="Gene3D" id="3.30.450.20">
    <property type="entry name" value="PAS domain"/>
    <property type="match status" value="3"/>
</dbReference>
<dbReference type="STRING" id="690567.946"/>
<dbReference type="GO" id="GO:0000155">
    <property type="term" value="F:phosphorelay sensor kinase activity"/>
    <property type="evidence" value="ECO:0007669"/>
    <property type="project" value="InterPro"/>
</dbReference>
<dbReference type="PANTHER" id="PTHR43304:SF1">
    <property type="entry name" value="PAC DOMAIN-CONTAINING PROTEIN"/>
    <property type="match status" value="1"/>
</dbReference>
<reference evidence="10 11" key="1">
    <citation type="submission" date="2015-03" db="EMBL/GenBank/DDBJ databases">
        <authorList>
            <person name="Murphy D."/>
        </authorList>
    </citation>
    <scope>NUCLEOTIDE SEQUENCE [LARGE SCALE GENOMIC DNA]</scope>
    <source>
        <strain evidence="10 11">OL-4</strain>
    </source>
</reference>
<dbReference type="EMBL" id="CGIH01000013">
    <property type="protein sequence ID" value="CFX29491.1"/>
    <property type="molecule type" value="Genomic_DNA"/>
</dbReference>
<dbReference type="PROSITE" id="PS50113">
    <property type="entry name" value="PAC"/>
    <property type="match status" value="3"/>
</dbReference>
<dbReference type="GO" id="GO:0006355">
    <property type="term" value="P:regulation of DNA-templated transcription"/>
    <property type="evidence" value="ECO:0007669"/>
    <property type="project" value="InterPro"/>
</dbReference>
<accession>A0A0E4C867</accession>
<dbReference type="Proteomes" id="UP000045545">
    <property type="component" value="Unassembled WGS sequence"/>
</dbReference>
<dbReference type="InterPro" id="IPR004358">
    <property type="entry name" value="Sig_transdc_His_kin-like_C"/>
</dbReference>
<dbReference type="PRINTS" id="PR00344">
    <property type="entry name" value="BCTRLSENSOR"/>
</dbReference>
<dbReference type="InterPro" id="IPR036890">
    <property type="entry name" value="HATPase_C_sf"/>
</dbReference>
<dbReference type="SMART" id="SM00388">
    <property type="entry name" value="HisKA"/>
    <property type="match status" value="1"/>
</dbReference>
<evidence type="ECO:0000259" key="7">
    <source>
        <dbReference type="PROSITE" id="PS50109"/>
    </source>
</evidence>
<dbReference type="InterPro" id="IPR001610">
    <property type="entry name" value="PAC"/>
</dbReference>
<dbReference type="Pfam" id="PF08447">
    <property type="entry name" value="PAS_3"/>
    <property type="match status" value="2"/>
</dbReference>
<keyword evidence="4" id="KW-0808">Transferase</keyword>
<dbReference type="EC" id="2.7.13.3" evidence="2"/>
<dbReference type="CDD" id="cd00082">
    <property type="entry name" value="HisKA"/>
    <property type="match status" value="1"/>
</dbReference>
<dbReference type="InterPro" id="IPR003594">
    <property type="entry name" value="HATPase_dom"/>
</dbReference>
<dbReference type="InterPro" id="IPR005467">
    <property type="entry name" value="His_kinase_dom"/>
</dbReference>
<evidence type="ECO:0000259" key="8">
    <source>
        <dbReference type="PROSITE" id="PS50112"/>
    </source>
</evidence>
<dbReference type="InterPro" id="IPR052162">
    <property type="entry name" value="Sensor_kinase/Photoreceptor"/>
</dbReference>
<dbReference type="Pfam" id="PF00989">
    <property type="entry name" value="PAS"/>
    <property type="match status" value="1"/>
</dbReference>
<sequence length="627" mass="71568">MQLIFDDIETIDNKYYPVLKTKQNRQFEDRYRLIADHASDMIVIIKPESLELCYVSPSFEKVMGYYEAEILGHKCLHFIFPADRAAALKGIREGIEMGFGMSRFRMIKKDQTSLWVEALGKNINSEVNKNEILIVIRDISQQKLTEKALKESELRLRRITDNMLDGVCTLSESGIFDYVSPSHQSIMGFTPDELVGKHNFNLLHPDDRGRLKKFFTTLINTDSGGTIEYRALHKKGYYVWLESVGRVFINESNGSKQCVVASRDITTRKQAESELRQREEDLRYKVEYLNTLINNMNELCYTYDKDFLISFVNQKTLDVTGYSQEDLLGKSFVHFIPESDQEKVMQQVRKRFSSGNTSVHEHRIISKDGRELLLKVKSSAVFEQGGITCGLVLAEDITQQRKIEKEMARLGQLNTVGEMAASIGHEIRNPMTTVQGFLQMMSQNENLKEQRPYFDLMLEELSRANSIITEFLSLAKDKMVYLKKYNLNRIVQALAPLLVADAIKEDKGIMFQLDDIPEVLLDEKEIRQLILNLVRNGLEAMPAGGKITIKTSQEENEVILSIQDQGTGIAPEIKDQLGTPFLSSKENGIGLGLAVCYSIVARHNANMDFETCPEGTIFRVKFKQPKE</sequence>
<dbReference type="SMART" id="SM00387">
    <property type="entry name" value="HATPase_c"/>
    <property type="match status" value="1"/>
</dbReference>
<dbReference type="SUPFAM" id="SSF47384">
    <property type="entry name" value="Homodimeric domain of signal transducing histidine kinase"/>
    <property type="match status" value="1"/>
</dbReference>
<keyword evidence="3" id="KW-0597">Phosphoprotein</keyword>
<evidence type="ECO:0000256" key="6">
    <source>
        <dbReference type="ARBA" id="ARBA00023012"/>
    </source>
</evidence>
<dbReference type="Pfam" id="PF00512">
    <property type="entry name" value="HisKA"/>
    <property type="match status" value="1"/>
</dbReference>
<feature type="domain" description="PAS" evidence="8">
    <location>
        <begin position="27"/>
        <end position="98"/>
    </location>
</feature>
<proteinExistence type="predicted"/>
<dbReference type="Pfam" id="PF02518">
    <property type="entry name" value="HATPase_c"/>
    <property type="match status" value="1"/>
</dbReference>
<dbReference type="InterPro" id="IPR036097">
    <property type="entry name" value="HisK_dim/P_sf"/>
</dbReference>
<dbReference type="InterPro" id="IPR013655">
    <property type="entry name" value="PAS_fold_3"/>
</dbReference>
<dbReference type="InterPro" id="IPR013767">
    <property type="entry name" value="PAS_fold"/>
</dbReference>
<dbReference type="PROSITE" id="PS50112">
    <property type="entry name" value="PAS"/>
    <property type="match status" value="3"/>
</dbReference>
<dbReference type="Gene3D" id="3.30.565.10">
    <property type="entry name" value="Histidine kinase-like ATPase, C-terminal domain"/>
    <property type="match status" value="1"/>
</dbReference>
<dbReference type="SMART" id="SM00091">
    <property type="entry name" value="PAS"/>
    <property type="match status" value="3"/>
</dbReference>
<dbReference type="OrthoDB" id="505470at2"/>
<dbReference type="NCBIfam" id="TIGR00229">
    <property type="entry name" value="sensory_box"/>
    <property type="match status" value="3"/>
</dbReference>
<feature type="domain" description="PAS" evidence="8">
    <location>
        <begin position="285"/>
        <end position="355"/>
    </location>
</feature>
<evidence type="ECO:0000256" key="2">
    <source>
        <dbReference type="ARBA" id="ARBA00012438"/>
    </source>
</evidence>
<feature type="domain" description="PAC" evidence="9">
    <location>
        <begin position="100"/>
        <end position="151"/>
    </location>
</feature>
<dbReference type="InterPro" id="IPR000014">
    <property type="entry name" value="PAS"/>
</dbReference>
<organism evidence="10 11">
    <name type="scientific">Syntrophomonas zehnderi OL-4</name>
    <dbReference type="NCBI Taxonomy" id="690567"/>
    <lineage>
        <taxon>Bacteria</taxon>
        <taxon>Bacillati</taxon>
        <taxon>Bacillota</taxon>
        <taxon>Clostridia</taxon>
        <taxon>Eubacteriales</taxon>
        <taxon>Syntrophomonadaceae</taxon>
        <taxon>Syntrophomonas</taxon>
    </lineage>
</organism>
<feature type="domain" description="PAC" evidence="9">
    <location>
        <begin position="225"/>
        <end position="277"/>
    </location>
</feature>
<dbReference type="PANTHER" id="PTHR43304">
    <property type="entry name" value="PHYTOCHROME-LIKE PROTEIN CPH1"/>
    <property type="match status" value="1"/>
</dbReference>
<feature type="domain" description="Histidine kinase" evidence="7">
    <location>
        <begin position="422"/>
        <end position="626"/>
    </location>
</feature>
<dbReference type="Gene3D" id="1.10.287.130">
    <property type="match status" value="1"/>
</dbReference>
<dbReference type="AlphaFoldDB" id="A0A0E4C867"/>
<protein>
    <recommendedName>
        <fullName evidence="2">histidine kinase</fullName>
        <ecNumber evidence="2">2.7.13.3</ecNumber>
    </recommendedName>
</protein>
<evidence type="ECO:0000256" key="5">
    <source>
        <dbReference type="ARBA" id="ARBA00022777"/>
    </source>
</evidence>
<evidence type="ECO:0000256" key="4">
    <source>
        <dbReference type="ARBA" id="ARBA00022679"/>
    </source>
</evidence>
<evidence type="ECO:0000259" key="9">
    <source>
        <dbReference type="PROSITE" id="PS50113"/>
    </source>
</evidence>
<dbReference type="SUPFAM" id="SSF55874">
    <property type="entry name" value="ATPase domain of HSP90 chaperone/DNA topoisomerase II/histidine kinase"/>
    <property type="match status" value="1"/>
</dbReference>
<keyword evidence="6" id="KW-0902">Two-component regulatory system</keyword>
<dbReference type="RefSeq" id="WP_052729609.1">
    <property type="nucleotide sequence ID" value="NZ_CGIH01000013.1"/>
</dbReference>
<name>A0A0E4C867_9FIRM</name>
<dbReference type="CDD" id="cd00130">
    <property type="entry name" value="PAS"/>
    <property type="match status" value="3"/>
</dbReference>
<keyword evidence="5 10" id="KW-0418">Kinase</keyword>
<gene>
    <name evidence="10" type="ORF">946</name>
</gene>
<feature type="domain" description="PAS" evidence="8">
    <location>
        <begin position="152"/>
        <end position="222"/>
    </location>
</feature>
<evidence type="ECO:0000256" key="3">
    <source>
        <dbReference type="ARBA" id="ARBA00022553"/>
    </source>
</evidence>
<dbReference type="SUPFAM" id="SSF55785">
    <property type="entry name" value="PYP-like sensor domain (PAS domain)"/>
    <property type="match status" value="3"/>
</dbReference>
<comment type="catalytic activity">
    <reaction evidence="1">
        <text>ATP + protein L-histidine = ADP + protein N-phospho-L-histidine.</text>
        <dbReference type="EC" id="2.7.13.3"/>
    </reaction>
</comment>